<evidence type="ECO:0000313" key="1">
    <source>
        <dbReference type="EMBL" id="KRM09452.1"/>
    </source>
</evidence>
<dbReference type="STRING" id="1423735.FC15_GL001665"/>
<dbReference type="PATRIC" id="fig|1423735.3.peg.1728"/>
<dbReference type="InterPro" id="IPR010146">
    <property type="entry name" value="CRISPR-assoc_prot_Csn2-typ"/>
</dbReference>
<protein>
    <recommendedName>
        <fullName evidence="3">Type II-A CRISPR-associated protein Csn2</fullName>
    </recommendedName>
</protein>
<dbReference type="CDD" id="cd12218">
    <property type="entry name" value="Csn2"/>
    <property type="match status" value="1"/>
</dbReference>
<dbReference type="Gene3D" id="3.40.50.11940">
    <property type="match status" value="1"/>
</dbReference>
<evidence type="ECO:0000313" key="2">
    <source>
        <dbReference type="Proteomes" id="UP000051315"/>
    </source>
</evidence>
<reference evidence="1 2" key="1">
    <citation type="journal article" date="2015" name="Genome Announc.">
        <title>Expanding the biotechnology potential of lactobacilli through comparative genomics of 213 strains and associated genera.</title>
        <authorList>
            <person name="Sun Z."/>
            <person name="Harris H.M."/>
            <person name="McCann A."/>
            <person name="Guo C."/>
            <person name="Argimon S."/>
            <person name="Zhang W."/>
            <person name="Yang X."/>
            <person name="Jeffery I.B."/>
            <person name="Cooney J.C."/>
            <person name="Kagawa T.F."/>
            <person name="Liu W."/>
            <person name="Song Y."/>
            <person name="Salvetti E."/>
            <person name="Wrobel A."/>
            <person name="Rasinkangas P."/>
            <person name="Parkhill J."/>
            <person name="Rea M.C."/>
            <person name="O'Sullivan O."/>
            <person name="Ritari J."/>
            <person name="Douillard F.P."/>
            <person name="Paul Ross R."/>
            <person name="Yang R."/>
            <person name="Briner A.E."/>
            <person name="Felis G.E."/>
            <person name="de Vos W.M."/>
            <person name="Barrangou R."/>
            <person name="Klaenhammer T.R."/>
            <person name="Caufield P.W."/>
            <person name="Cui Y."/>
            <person name="Zhang H."/>
            <person name="O'Toole P.W."/>
        </authorList>
    </citation>
    <scope>NUCLEOTIDE SEQUENCE [LARGE SCALE GENOMIC DNA]</scope>
    <source>
        <strain evidence="1 2">DSM 17758</strain>
    </source>
</reference>
<dbReference type="OrthoDB" id="2246929at2"/>
<sequence>MNLTYYPLAPFEIKQNRCTVIQCANPRSYTDLINGLRDLSDKVVLTDAEHNRVEISKGICWIGDCFQSPEISKVFQTGIEKKIVKNVGSERLSQFIQIDQQLKSLVMDELLTYDLPLTVDAEFSLSKLLKTTTISFVSDLKTQPYDIIETVLKCASDLDERGILVLTNVHQYLSVSQFQELVRLIETLDLYTLLIEFSELKSDDYFANCQYYYIDQDFVDWRAE</sequence>
<dbReference type="Pfam" id="PF09711">
    <property type="entry name" value="Cas_Csn2"/>
    <property type="match status" value="1"/>
</dbReference>
<evidence type="ECO:0008006" key="3">
    <source>
        <dbReference type="Google" id="ProtNLM"/>
    </source>
</evidence>
<name>A0A0R1W4K2_9LACO</name>
<dbReference type="AlphaFoldDB" id="A0A0R1W4K2"/>
<comment type="caution">
    <text evidence="1">The sequence shown here is derived from an EMBL/GenBank/DDBJ whole genome shotgun (WGS) entry which is preliminary data.</text>
</comment>
<dbReference type="InterPro" id="IPR038600">
    <property type="entry name" value="Csn2_sf"/>
</dbReference>
<keyword evidence="2" id="KW-1185">Reference proteome</keyword>
<organism evidence="1 2">
    <name type="scientific">Lapidilactobacillus concavus DSM 17758</name>
    <dbReference type="NCBI Taxonomy" id="1423735"/>
    <lineage>
        <taxon>Bacteria</taxon>
        <taxon>Bacillati</taxon>
        <taxon>Bacillota</taxon>
        <taxon>Bacilli</taxon>
        <taxon>Lactobacillales</taxon>
        <taxon>Lactobacillaceae</taxon>
        <taxon>Lapidilactobacillus</taxon>
    </lineage>
</organism>
<dbReference type="NCBIfam" id="TIGR01866">
    <property type="entry name" value="cas_Csn2"/>
    <property type="match status" value="1"/>
</dbReference>
<gene>
    <name evidence="1" type="ORF">FC15_GL001665</name>
</gene>
<dbReference type="RefSeq" id="WP_057824680.1">
    <property type="nucleotide sequence ID" value="NZ_AZFX01000050.1"/>
</dbReference>
<dbReference type="EMBL" id="AZFX01000050">
    <property type="protein sequence ID" value="KRM09452.1"/>
    <property type="molecule type" value="Genomic_DNA"/>
</dbReference>
<dbReference type="Proteomes" id="UP000051315">
    <property type="component" value="Unassembled WGS sequence"/>
</dbReference>
<accession>A0A0R1W4K2</accession>
<proteinExistence type="predicted"/>